<organism evidence="2 3">
    <name type="scientific">Polycladospora coralii</name>
    <dbReference type="NCBI Taxonomy" id="2771432"/>
    <lineage>
        <taxon>Bacteria</taxon>
        <taxon>Bacillati</taxon>
        <taxon>Bacillota</taxon>
        <taxon>Bacilli</taxon>
        <taxon>Bacillales</taxon>
        <taxon>Thermoactinomycetaceae</taxon>
        <taxon>Polycladospora</taxon>
    </lineage>
</organism>
<proteinExistence type="predicted"/>
<protein>
    <submittedName>
        <fullName evidence="2">Uncharacterized protein</fullName>
    </submittedName>
</protein>
<sequence length="50" mass="5777">MYELMDFFIIKAALLANMIWTVTTAVVLIYFVFVLMSLLIRPFTGGMKNE</sequence>
<gene>
    <name evidence="2" type="ORF">IC620_15975</name>
</gene>
<evidence type="ECO:0000313" key="3">
    <source>
        <dbReference type="Proteomes" id="UP000661691"/>
    </source>
</evidence>
<keyword evidence="3" id="KW-1185">Reference proteome</keyword>
<dbReference type="EMBL" id="JACXAH010000040">
    <property type="protein sequence ID" value="MBD1373843.1"/>
    <property type="molecule type" value="Genomic_DNA"/>
</dbReference>
<dbReference type="RefSeq" id="WP_191142803.1">
    <property type="nucleotide sequence ID" value="NZ_JACXAH010000040.1"/>
</dbReference>
<feature type="transmembrane region" description="Helical" evidence="1">
    <location>
        <begin position="12"/>
        <end position="40"/>
    </location>
</feature>
<reference evidence="2" key="1">
    <citation type="submission" date="2020-09" db="EMBL/GenBank/DDBJ databases">
        <title>A novel bacterium of genus Hazenella, isolated from South China Sea.</title>
        <authorList>
            <person name="Huang H."/>
            <person name="Mo K."/>
            <person name="Hu Y."/>
        </authorList>
    </citation>
    <scope>NUCLEOTIDE SEQUENCE</scope>
    <source>
        <strain evidence="2">IB182357</strain>
    </source>
</reference>
<accession>A0A926RV65</accession>
<dbReference type="AlphaFoldDB" id="A0A926RV65"/>
<evidence type="ECO:0000256" key="1">
    <source>
        <dbReference type="SAM" id="Phobius"/>
    </source>
</evidence>
<evidence type="ECO:0000313" key="2">
    <source>
        <dbReference type="EMBL" id="MBD1373843.1"/>
    </source>
</evidence>
<comment type="caution">
    <text evidence="2">The sequence shown here is derived from an EMBL/GenBank/DDBJ whole genome shotgun (WGS) entry which is preliminary data.</text>
</comment>
<dbReference type="Proteomes" id="UP000661691">
    <property type="component" value="Unassembled WGS sequence"/>
</dbReference>
<keyword evidence="1" id="KW-0812">Transmembrane</keyword>
<keyword evidence="1" id="KW-1133">Transmembrane helix</keyword>
<name>A0A926RV65_9BACL</name>
<keyword evidence="1" id="KW-0472">Membrane</keyword>